<evidence type="ECO:0000313" key="8">
    <source>
        <dbReference type="Proteomes" id="UP000191144"/>
    </source>
</evidence>
<evidence type="ECO:0000256" key="3">
    <source>
        <dbReference type="ARBA" id="ARBA00022777"/>
    </source>
</evidence>
<dbReference type="OrthoDB" id="1405469at2759"/>
<dbReference type="InterPro" id="IPR000719">
    <property type="entry name" value="Prot_kinase_dom"/>
</dbReference>
<dbReference type="SMART" id="SM00220">
    <property type="entry name" value="S_TKc"/>
    <property type="match status" value="1"/>
</dbReference>
<keyword evidence="1" id="KW-0808">Transferase</keyword>
<dbReference type="InterPro" id="IPR011009">
    <property type="entry name" value="Kinase-like_dom_sf"/>
</dbReference>
<gene>
    <name evidence="7" type="ORF">LAME_0F18404G</name>
</gene>
<dbReference type="PANTHER" id="PTHR11042">
    <property type="entry name" value="EUKARYOTIC TRANSLATION INITIATION FACTOR 2-ALPHA KINASE EIF2-ALPHA KINASE -RELATED"/>
    <property type="match status" value="1"/>
</dbReference>
<feature type="domain" description="Protein kinase" evidence="6">
    <location>
        <begin position="136"/>
        <end position="494"/>
    </location>
</feature>
<dbReference type="AlphaFoldDB" id="A0A1G4K0N6"/>
<dbReference type="InterPro" id="IPR050339">
    <property type="entry name" value="CC_SR_Kinase"/>
</dbReference>
<protein>
    <submittedName>
        <fullName evidence="7">LAME_0F18404g1_1</fullName>
    </submittedName>
</protein>
<sequence length="594" mass="66772">MSLIVYGDKFNDDQNAQSVVLHDPGSRSLVVINPLSGEISLVRQIRGPKGDSLPRKNSPHLLSSYFCPQCGSEVGRGFDYKSSRHGPGPKSGSFVDKNYFKLLEQNNFYRTQQPCIQEASAIPSSLFTPGYYRRFFKELSLLGSGARGSVYKVEHVLMDNHLGVYALKKIHIGNDLSWLELGMKEVKFLSALTHSCANLITYNHVWLEMDSSSGIVKARDGLGTGIPEQIPCIFILQKFCPGGNLEEVIEKKVFGKFADHESSEERKRRFRRQRAERDAGATKLRGLNTSQLLSIIYDIASGLKELHQMNIIHRDLKPSNCLLSETFDPEKLAYDEKSFPTVMIGDFGESQIGGQLRSATGATGTLEFTAPEVVLVNTAVEDSSAALPQFTFQSDLYSLGMVCFFLTFGELPFLSELSLPQLKRNIKALKIDKNLLMEKHRSLNLQPIDARIFDLIVKLLSPDPARRPTATDVRNEVGEMMGDLRRVSISNQFLARSADVLDQEQLSDLEVDEPIKPEEKSSFYFCSPISKYFWRPYTTAVTIFTVYRYGRDSSLLYMSVFLLGLSFRSEHHGRRSLIIATLLSIILMVLVKND</sequence>
<dbReference type="SUPFAM" id="SSF56112">
    <property type="entry name" value="Protein kinase-like (PK-like)"/>
    <property type="match status" value="1"/>
</dbReference>
<organism evidence="7 8">
    <name type="scientific">Lachancea meyersii CBS 8951</name>
    <dbReference type="NCBI Taxonomy" id="1266667"/>
    <lineage>
        <taxon>Eukaryota</taxon>
        <taxon>Fungi</taxon>
        <taxon>Dikarya</taxon>
        <taxon>Ascomycota</taxon>
        <taxon>Saccharomycotina</taxon>
        <taxon>Saccharomycetes</taxon>
        <taxon>Saccharomycetales</taxon>
        <taxon>Saccharomycetaceae</taxon>
        <taxon>Lachancea</taxon>
    </lineage>
</organism>
<evidence type="ECO:0000256" key="1">
    <source>
        <dbReference type="ARBA" id="ARBA00022679"/>
    </source>
</evidence>
<dbReference type="InterPro" id="IPR008271">
    <property type="entry name" value="Ser/Thr_kinase_AS"/>
</dbReference>
<keyword evidence="4" id="KW-0067">ATP-binding</keyword>
<keyword evidence="3" id="KW-0418">Kinase</keyword>
<dbReference type="GO" id="GO:0004672">
    <property type="term" value="F:protein kinase activity"/>
    <property type="evidence" value="ECO:0007669"/>
    <property type="project" value="InterPro"/>
</dbReference>
<dbReference type="GO" id="GO:0005634">
    <property type="term" value="C:nucleus"/>
    <property type="evidence" value="ECO:0007669"/>
    <property type="project" value="TreeGrafter"/>
</dbReference>
<keyword evidence="8" id="KW-1185">Reference proteome</keyword>
<dbReference type="Pfam" id="PF00069">
    <property type="entry name" value="Pkinase"/>
    <property type="match status" value="1"/>
</dbReference>
<evidence type="ECO:0000256" key="4">
    <source>
        <dbReference type="ARBA" id="ARBA00022840"/>
    </source>
</evidence>
<evidence type="ECO:0000259" key="6">
    <source>
        <dbReference type="PROSITE" id="PS50011"/>
    </source>
</evidence>
<evidence type="ECO:0000256" key="5">
    <source>
        <dbReference type="ARBA" id="ARBA00037982"/>
    </source>
</evidence>
<evidence type="ECO:0000313" key="7">
    <source>
        <dbReference type="EMBL" id="SCU97071.1"/>
    </source>
</evidence>
<dbReference type="Gene3D" id="3.30.200.20">
    <property type="entry name" value="Phosphorylase Kinase, domain 1"/>
    <property type="match status" value="1"/>
</dbReference>
<dbReference type="EMBL" id="LT598477">
    <property type="protein sequence ID" value="SCU97071.1"/>
    <property type="molecule type" value="Genomic_DNA"/>
</dbReference>
<keyword evidence="2" id="KW-0547">Nucleotide-binding</keyword>
<dbReference type="PANTHER" id="PTHR11042:SF138">
    <property type="entry name" value="SERINE_THREONINE-PROTEIN KINASE IKS1-RELATED"/>
    <property type="match status" value="1"/>
</dbReference>
<dbReference type="GO" id="GO:0005737">
    <property type="term" value="C:cytoplasm"/>
    <property type="evidence" value="ECO:0007669"/>
    <property type="project" value="TreeGrafter"/>
</dbReference>
<proteinExistence type="inferred from homology"/>
<dbReference type="GO" id="GO:0005524">
    <property type="term" value="F:ATP binding"/>
    <property type="evidence" value="ECO:0007669"/>
    <property type="project" value="UniProtKB-KW"/>
</dbReference>
<reference evidence="8" key="1">
    <citation type="submission" date="2016-03" db="EMBL/GenBank/DDBJ databases">
        <authorList>
            <person name="Devillers Hugo."/>
        </authorList>
    </citation>
    <scope>NUCLEOTIDE SEQUENCE [LARGE SCALE GENOMIC DNA]</scope>
</reference>
<evidence type="ECO:0000256" key="2">
    <source>
        <dbReference type="ARBA" id="ARBA00022741"/>
    </source>
</evidence>
<comment type="similarity">
    <text evidence="5">Belongs to the protein kinase superfamily. Ser/Thr protein kinase family. GCN2 subfamily.</text>
</comment>
<dbReference type="PROSITE" id="PS50011">
    <property type="entry name" value="PROTEIN_KINASE_DOM"/>
    <property type="match status" value="1"/>
</dbReference>
<name>A0A1G4K0N6_9SACH</name>
<accession>A0A1G4K0N6</accession>
<dbReference type="Gene3D" id="1.10.510.10">
    <property type="entry name" value="Transferase(Phosphotransferase) domain 1"/>
    <property type="match status" value="1"/>
</dbReference>
<dbReference type="PROSITE" id="PS00108">
    <property type="entry name" value="PROTEIN_KINASE_ST"/>
    <property type="match status" value="1"/>
</dbReference>
<dbReference type="Proteomes" id="UP000191144">
    <property type="component" value="Chromosome F"/>
</dbReference>